<evidence type="ECO:0000256" key="2">
    <source>
        <dbReference type="ARBA" id="ARBA00022679"/>
    </source>
</evidence>
<gene>
    <name evidence="5" type="ORF">CXQ85_004892</name>
</gene>
<evidence type="ECO:0000313" key="6">
    <source>
        <dbReference type="Proteomes" id="UP000244309"/>
    </source>
</evidence>
<evidence type="ECO:0000256" key="1">
    <source>
        <dbReference type="ARBA" id="ARBA00022603"/>
    </source>
</evidence>
<dbReference type="InterPro" id="IPR050600">
    <property type="entry name" value="SETD3_SETD6_MTase"/>
</dbReference>
<dbReference type="PIRSF" id="PIRSF027158">
    <property type="entry name" value="Lys_MTase_YDR198C_prd"/>
    <property type="match status" value="1"/>
</dbReference>
<dbReference type="VEuPathDB" id="FungiDB:CXQ85_004892"/>
<sequence>MKDFDDKLDILLDWLRSNASSAFVSPKITVKNAPDSGRGLYATAQIAAVEEIVNISHSLLLNFTTALTHVGKFAGFRLNEPYYAKVVVPSTPQDEVTQVYGKFTLDGVLKLSSFQFLSVYLVLERRRGGNSFWKPFLDMLPELDELSLAPFVWTLLELPGHENLTKYLPRSTRKHTEKVLQRFETDYSVSSEFLGSVHIDRTEFLWAWMCINSRCLYMEMPQKTDSSDNFTLAPYVDFLNHSGNDECGIKIDSHGFHVLTSTTYSPGAELYFSYGPHSNEFLLCEYGFTLPQNRWNYIDVSDYLTPLLRPQQVAFLKEAGYYADYTINDSGISFRTEIALATLQENDPSSSRKLRAFVDGMTDGTVYQNKSQTLLSHILKKIVNDCDKKLSVDASDARMKAIATLYNDTKTLAEKTLQDFSP</sequence>
<dbReference type="GO" id="GO:0032259">
    <property type="term" value="P:methylation"/>
    <property type="evidence" value="ECO:0007669"/>
    <property type="project" value="UniProtKB-KW"/>
</dbReference>
<dbReference type="InterPro" id="IPR044429">
    <property type="entry name" value="SETD4_SET"/>
</dbReference>
<dbReference type="InterPro" id="IPR046341">
    <property type="entry name" value="SET_dom_sf"/>
</dbReference>
<evidence type="ECO:0000256" key="3">
    <source>
        <dbReference type="ARBA" id="ARBA00022691"/>
    </source>
</evidence>
<keyword evidence="3" id="KW-0949">S-adenosyl-L-methionine</keyword>
<dbReference type="Proteomes" id="UP000244309">
    <property type="component" value="Unassembled WGS sequence"/>
</dbReference>
<reference evidence="5 6" key="1">
    <citation type="submission" date="2017-12" db="EMBL/GenBank/DDBJ databases">
        <title>Genome Sequence of a Multidrug-Resistant Candida haemulonii Isolate from a Patient with Chronic Leg Ulcers in Israel.</title>
        <authorList>
            <person name="Chow N.A."/>
            <person name="Gade L."/>
            <person name="Batra D."/>
            <person name="Rowe L.A."/>
            <person name="Ben-Ami R."/>
            <person name="Loparev V.N."/>
            <person name="Litvintseva A.P."/>
        </authorList>
    </citation>
    <scope>NUCLEOTIDE SEQUENCE [LARGE SCALE GENOMIC DNA]</scope>
    <source>
        <strain evidence="5 6">B11899</strain>
    </source>
</reference>
<dbReference type="GeneID" id="37010222"/>
<proteinExistence type="predicted"/>
<dbReference type="Pfam" id="PF00856">
    <property type="entry name" value="SET"/>
    <property type="match status" value="1"/>
</dbReference>
<dbReference type="InterPro" id="IPR001214">
    <property type="entry name" value="SET_dom"/>
</dbReference>
<dbReference type="AlphaFoldDB" id="A0A2V1AVT3"/>
<evidence type="ECO:0000259" key="4">
    <source>
        <dbReference type="PROSITE" id="PS50280"/>
    </source>
</evidence>
<accession>A0A2V1AVT3</accession>
<dbReference type="OrthoDB" id="341421at2759"/>
<comment type="caution">
    <text evidence="5">The sequence shown here is derived from an EMBL/GenBank/DDBJ whole genome shotgun (WGS) entry which is preliminary data.</text>
</comment>
<dbReference type="GO" id="GO:0016279">
    <property type="term" value="F:protein-lysine N-methyltransferase activity"/>
    <property type="evidence" value="ECO:0007669"/>
    <property type="project" value="InterPro"/>
</dbReference>
<keyword evidence="2" id="KW-0808">Transferase</keyword>
<dbReference type="STRING" id="45357.A0A2V1AVT3"/>
<dbReference type="RefSeq" id="XP_025343160.1">
    <property type="nucleotide sequence ID" value="XM_025488498.1"/>
</dbReference>
<dbReference type="CDD" id="cd19177">
    <property type="entry name" value="SET_SETD4"/>
    <property type="match status" value="1"/>
</dbReference>
<organism evidence="5 6">
    <name type="scientific">Candidozyma haemuli</name>
    <dbReference type="NCBI Taxonomy" id="45357"/>
    <lineage>
        <taxon>Eukaryota</taxon>
        <taxon>Fungi</taxon>
        <taxon>Dikarya</taxon>
        <taxon>Ascomycota</taxon>
        <taxon>Saccharomycotina</taxon>
        <taxon>Pichiomycetes</taxon>
        <taxon>Metschnikowiaceae</taxon>
        <taxon>Candidozyma</taxon>
    </lineage>
</organism>
<feature type="domain" description="SET" evidence="4">
    <location>
        <begin position="26"/>
        <end position="275"/>
    </location>
</feature>
<dbReference type="Gene3D" id="3.90.1410.10">
    <property type="entry name" value="set domain protein methyltransferase, domain 1"/>
    <property type="match status" value="1"/>
</dbReference>
<dbReference type="InterPro" id="IPR016852">
    <property type="entry name" value="SET_MeTrfase"/>
</dbReference>
<name>A0A2V1AVT3_9ASCO</name>
<dbReference type="PANTHER" id="PTHR13271">
    <property type="entry name" value="UNCHARACTERIZED PUTATIVE METHYLTRANSFERASE"/>
    <property type="match status" value="1"/>
</dbReference>
<keyword evidence="1" id="KW-0489">Methyltransferase</keyword>
<evidence type="ECO:0000313" key="5">
    <source>
        <dbReference type="EMBL" id="PVH22220.1"/>
    </source>
</evidence>
<dbReference type="PANTHER" id="PTHR13271:SF47">
    <property type="entry name" value="ACTIN-HISTIDINE N-METHYLTRANSFERASE"/>
    <property type="match status" value="1"/>
</dbReference>
<protein>
    <recommendedName>
        <fullName evidence="4">SET domain-containing protein</fullName>
    </recommendedName>
</protein>
<dbReference type="SUPFAM" id="SSF82199">
    <property type="entry name" value="SET domain"/>
    <property type="match status" value="1"/>
</dbReference>
<dbReference type="PROSITE" id="PS50280">
    <property type="entry name" value="SET"/>
    <property type="match status" value="1"/>
</dbReference>
<dbReference type="EMBL" id="PKFO01000006">
    <property type="protein sequence ID" value="PVH22220.1"/>
    <property type="molecule type" value="Genomic_DNA"/>
</dbReference>
<keyword evidence="6" id="KW-1185">Reference proteome</keyword>